<evidence type="ECO:0000313" key="1">
    <source>
        <dbReference type="EMBL" id="ATI41440.1"/>
    </source>
</evidence>
<organism evidence="1 2">
    <name type="scientific">Pacificitalea manganoxidans</name>
    <dbReference type="NCBI Taxonomy" id="1411902"/>
    <lineage>
        <taxon>Bacteria</taxon>
        <taxon>Pseudomonadati</taxon>
        <taxon>Pseudomonadota</taxon>
        <taxon>Alphaproteobacteria</taxon>
        <taxon>Rhodobacterales</taxon>
        <taxon>Paracoccaceae</taxon>
        <taxon>Pacificitalea</taxon>
    </lineage>
</organism>
<dbReference type="Pfam" id="PF06282">
    <property type="entry name" value="DUF1036"/>
    <property type="match status" value="1"/>
</dbReference>
<dbReference type="InterPro" id="IPR009380">
    <property type="entry name" value="DUF1036"/>
</dbReference>
<evidence type="ECO:0008006" key="3">
    <source>
        <dbReference type="Google" id="ProtNLM"/>
    </source>
</evidence>
<gene>
    <name evidence="1" type="ORF">CBW24_05120</name>
</gene>
<dbReference type="Proteomes" id="UP000219050">
    <property type="component" value="Chromosome"/>
</dbReference>
<dbReference type="KEGG" id="cmag:CBW24_05120"/>
<accession>A0A291LXN5</accession>
<protein>
    <recommendedName>
        <fullName evidence="3">DUF1036 domain-containing protein</fullName>
    </recommendedName>
</protein>
<reference evidence="1 2" key="1">
    <citation type="submission" date="2017-05" db="EMBL/GenBank/DDBJ databases">
        <title>Comparative genomic and metabolic analysis of manganese-oxidizing mechanisms in Celeribater manganoxidans DY25T: its adaption to the environment of polymetallic nodule.</title>
        <authorList>
            <person name="Wang X."/>
        </authorList>
    </citation>
    <scope>NUCLEOTIDE SEQUENCE [LARGE SCALE GENOMIC DNA]</scope>
    <source>
        <strain evidence="1 2">DY25</strain>
    </source>
</reference>
<dbReference type="OrthoDB" id="9806840at2"/>
<name>A0A291LXN5_9RHOB</name>
<proteinExistence type="predicted"/>
<dbReference type="EMBL" id="CP021404">
    <property type="protein sequence ID" value="ATI41440.1"/>
    <property type="molecule type" value="Genomic_DNA"/>
</dbReference>
<keyword evidence="2" id="KW-1185">Reference proteome</keyword>
<evidence type="ECO:0000313" key="2">
    <source>
        <dbReference type="Proteomes" id="UP000219050"/>
    </source>
</evidence>
<sequence>MGPGRGRHRHRRWQQTGRFGARWAAAVLALVAGAGAARAEFTICNQSFDVVNVAIGEAGGGLAYGGGEEFVTRGWWTIGTNQCANVIREELVNRYIYVYAADVFGQPILDGSVPMCIGPRAFEVRGIEECWQRGHAEALFFEVDTRAVARWTLFLTQRGLD</sequence>
<dbReference type="AlphaFoldDB" id="A0A291LXN5"/>